<gene>
    <name evidence="1" type="ORF">Scep_019087</name>
</gene>
<accession>A0AAP0IA86</accession>
<organism evidence="1 2">
    <name type="scientific">Stephania cephalantha</name>
    <dbReference type="NCBI Taxonomy" id="152367"/>
    <lineage>
        <taxon>Eukaryota</taxon>
        <taxon>Viridiplantae</taxon>
        <taxon>Streptophyta</taxon>
        <taxon>Embryophyta</taxon>
        <taxon>Tracheophyta</taxon>
        <taxon>Spermatophyta</taxon>
        <taxon>Magnoliopsida</taxon>
        <taxon>Ranunculales</taxon>
        <taxon>Menispermaceae</taxon>
        <taxon>Menispermoideae</taxon>
        <taxon>Cissampelideae</taxon>
        <taxon>Stephania</taxon>
    </lineage>
</organism>
<protein>
    <submittedName>
        <fullName evidence="1">Uncharacterized protein</fullName>
    </submittedName>
</protein>
<proteinExistence type="predicted"/>
<dbReference type="AlphaFoldDB" id="A0AAP0IA86"/>
<comment type="caution">
    <text evidence="1">The sequence shown here is derived from an EMBL/GenBank/DDBJ whole genome shotgun (WGS) entry which is preliminary data.</text>
</comment>
<reference evidence="1 2" key="1">
    <citation type="submission" date="2024-01" db="EMBL/GenBank/DDBJ databases">
        <title>Genome assemblies of Stephania.</title>
        <authorList>
            <person name="Yang L."/>
        </authorList>
    </citation>
    <scope>NUCLEOTIDE SEQUENCE [LARGE SCALE GENOMIC DNA]</scope>
    <source>
        <strain evidence="1">JXDWG</strain>
        <tissue evidence="1">Leaf</tissue>
    </source>
</reference>
<keyword evidence="2" id="KW-1185">Reference proteome</keyword>
<evidence type="ECO:0000313" key="2">
    <source>
        <dbReference type="Proteomes" id="UP001419268"/>
    </source>
</evidence>
<sequence length="427" mass="48858">MKARQIRLSLVESDVKKISTWPDLISSRSIPTKKVSIWPDQISLKPIPADLHFVVINLSRNNMLVATTKSCVVIAIKIGATSPSMEPKSPLHNEFQQIYRLAKIAFHVTTLRPSPWPPPSFHSTMISTFNLAVFLCCWADFSKVYVSVDTWLTMGNTTDESGQRILDDRWGSQEWLVHLNTTSLDDYLTLVVLSPPLGISFPINLLVVQFCILLQSMPSSDDEGRVRHSGVYQDVQNGVDYWMCGSSFWSINIRSSPTTFEVFEEMFVSLIMMFTYSIASPFMLRMREEVTKDVHLDVLGGGHNWEDVTCLLGWRTRRDVVRSTFDGVLHVTISLLDIGPTRLVRHWLFDFDTMCDDMVQWDWVLACTVQTLEFHLVMLPRCWTNVTITMTWLSIGLMNGVSRYLVARFIWILAWAFARVLHIPPTT</sequence>
<name>A0AAP0IA86_9MAGN</name>
<dbReference type="EMBL" id="JBBNAG010000008">
    <property type="protein sequence ID" value="KAK9111568.1"/>
    <property type="molecule type" value="Genomic_DNA"/>
</dbReference>
<evidence type="ECO:0000313" key="1">
    <source>
        <dbReference type="EMBL" id="KAK9111568.1"/>
    </source>
</evidence>
<dbReference type="Proteomes" id="UP001419268">
    <property type="component" value="Unassembled WGS sequence"/>
</dbReference>